<dbReference type="EMBL" id="JARYMX010000007">
    <property type="protein sequence ID" value="KAJ9541808.1"/>
    <property type="molecule type" value="Genomic_DNA"/>
</dbReference>
<name>A0AA38T0B8_9ASTR</name>
<comment type="caution">
    <text evidence="1">The sequence shown here is derived from an EMBL/GenBank/DDBJ whole genome shotgun (WGS) entry which is preliminary data.</text>
</comment>
<evidence type="ECO:0000313" key="2">
    <source>
        <dbReference type="Proteomes" id="UP001172457"/>
    </source>
</evidence>
<dbReference type="AlphaFoldDB" id="A0AA38T0B8"/>
<protein>
    <submittedName>
        <fullName evidence="1">Uncharacterized protein</fullName>
    </submittedName>
</protein>
<keyword evidence="2" id="KW-1185">Reference proteome</keyword>
<sequence length="166" mass="19403">MDPLPPINQVFSLILQEEKQRTISNIQTSEVELKVIEVELLWVLTGWDRTGLDRTGQCWIGQESRMRLDGTEKDWTKQMSVLCLVRLRLDWTGLDWTKLDKALNFIKAMRGTSSVSRARDTPLDGSTRKEDLKIRLSVITKHIFHKEDDCFLNYLIEEEQSVKPLW</sequence>
<dbReference type="Proteomes" id="UP001172457">
    <property type="component" value="Chromosome 7"/>
</dbReference>
<evidence type="ECO:0000313" key="1">
    <source>
        <dbReference type="EMBL" id="KAJ9541808.1"/>
    </source>
</evidence>
<accession>A0AA38T0B8</accession>
<reference evidence="1" key="1">
    <citation type="submission" date="2023-03" db="EMBL/GenBank/DDBJ databases">
        <title>Chromosome-scale reference genome and RAD-based genetic map of yellow starthistle (Centaurea solstitialis) reveal putative structural variation and QTLs associated with invader traits.</title>
        <authorList>
            <person name="Reatini B."/>
            <person name="Cang F.A."/>
            <person name="Jiang Q."/>
            <person name="Mckibben M.T.W."/>
            <person name="Barker M.S."/>
            <person name="Rieseberg L.H."/>
            <person name="Dlugosch K.M."/>
        </authorList>
    </citation>
    <scope>NUCLEOTIDE SEQUENCE</scope>
    <source>
        <strain evidence="1">CAN-66</strain>
        <tissue evidence="1">Leaf</tissue>
    </source>
</reference>
<gene>
    <name evidence="1" type="ORF">OSB04_028314</name>
</gene>
<organism evidence="1 2">
    <name type="scientific">Centaurea solstitialis</name>
    <name type="common">yellow star-thistle</name>
    <dbReference type="NCBI Taxonomy" id="347529"/>
    <lineage>
        <taxon>Eukaryota</taxon>
        <taxon>Viridiplantae</taxon>
        <taxon>Streptophyta</taxon>
        <taxon>Embryophyta</taxon>
        <taxon>Tracheophyta</taxon>
        <taxon>Spermatophyta</taxon>
        <taxon>Magnoliopsida</taxon>
        <taxon>eudicotyledons</taxon>
        <taxon>Gunneridae</taxon>
        <taxon>Pentapetalae</taxon>
        <taxon>asterids</taxon>
        <taxon>campanulids</taxon>
        <taxon>Asterales</taxon>
        <taxon>Asteraceae</taxon>
        <taxon>Carduoideae</taxon>
        <taxon>Cardueae</taxon>
        <taxon>Centaureinae</taxon>
        <taxon>Centaurea</taxon>
    </lineage>
</organism>
<proteinExistence type="predicted"/>